<dbReference type="InterPro" id="IPR040442">
    <property type="entry name" value="Pyrv_kinase-like_dom_sf"/>
</dbReference>
<dbReference type="Gene3D" id="3.20.20.60">
    <property type="entry name" value="Phosphoenolpyruvate-binding domains"/>
    <property type="match status" value="1"/>
</dbReference>
<dbReference type="Pfam" id="PF03328">
    <property type="entry name" value="HpcH_HpaI"/>
    <property type="match status" value="1"/>
</dbReference>
<keyword evidence="2" id="KW-0479">Metal-binding</keyword>
<dbReference type="PIRSF" id="PIRSF015582">
    <property type="entry name" value="Cit_lyase_B"/>
    <property type="match status" value="1"/>
</dbReference>
<gene>
    <name evidence="5" type="ORF">NLU14_11500</name>
</gene>
<dbReference type="PANTHER" id="PTHR32308:SF0">
    <property type="entry name" value="HPCH_HPAI ALDOLASE_CITRATE LYASE DOMAIN-CONTAINING PROTEIN"/>
    <property type="match status" value="1"/>
</dbReference>
<sequence>MTYRSYLFVPADSPKKMSKAGGGEAEALILDLEDAVADDAKAEARGMLTEFLAEPIAPARFVRVNAMDTGLTEADVAATAALHPDGYVLPKCKGPGDVEALARLIDKHNGPRETQIMAIATETVRAVRCLMREDWSHPRLSAITWGGEDLVADMGAYSNRSADGDYASPFVLVRDLTLFAALEAAVAPVDAVFTNFKDNEGLARETAAASAMGFTGKMAIHPAQVPVINAAFTPHQTQIDWANRVLEAFARAGTGIARLEGEMLDLPHRKRAEAILATVRRIETAKDSW</sequence>
<keyword evidence="6" id="KW-1185">Reference proteome</keyword>
<organism evidence="5 6">
    <name type="scientific">Marinobacter iranensis</name>
    <dbReference type="NCBI Taxonomy" id="2962607"/>
    <lineage>
        <taxon>Bacteria</taxon>
        <taxon>Pseudomonadati</taxon>
        <taxon>Pseudomonadota</taxon>
        <taxon>Gammaproteobacteria</taxon>
        <taxon>Pseudomonadales</taxon>
        <taxon>Marinobacteraceae</taxon>
        <taxon>Marinobacter</taxon>
    </lineage>
</organism>
<dbReference type="SUPFAM" id="SSF51621">
    <property type="entry name" value="Phosphoenolpyruvate/pyruvate domain"/>
    <property type="match status" value="1"/>
</dbReference>
<dbReference type="PANTHER" id="PTHR32308">
    <property type="entry name" value="LYASE BETA SUBUNIT, PUTATIVE (AFU_ORTHOLOGUE AFUA_4G13030)-RELATED"/>
    <property type="match status" value="1"/>
</dbReference>
<keyword evidence="5" id="KW-0456">Lyase</keyword>
<evidence type="ECO:0000256" key="1">
    <source>
        <dbReference type="ARBA" id="ARBA00001946"/>
    </source>
</evidence>
<comment type="caution">
    <text evidence="5">The sequence shown here is derived from an EMBL/GenBank/DDBJ whole genome shotgun (WGS) entry which is preliminary data.</text>
</comment>
<evidence type="ECO:0000259" key="4">
    <source>
        <dbReference type="Pfam" id="PF03328"/>
    </source>
</evidence>
<accession>A0ABT5YBC7</accession>
<keyword evidence="3" id="KW-0460">Magnesium</keyword>
<evidence type="ECO:0000256" key="2">
    <source>
        <dbReference type="ARBA" id="ARBA00022723"/>
    </source>
</evidence>
<evidence type="ECO:0000313" key="5">
    <source>
        <dbReference type="EMBL" id="MDF0750851.1"/>
    </source>
</evidence>
<dbReference type="EMBL" id="JANCMW010000006">
    <property type="protein sequence ID" value="MDF0750851.1"/>
    <property type="molecule type" value="Genomic_DNA"/>
</dbReference>
<evidence type="ECO:0000313" key="6">
    <source>
        <dbReference type="Proteomes" id="UP001143391"/>
    </source>
</evidence>
<reference evidence="5" key="1">
    <citation type="submission" date="2022-07" db="EMBL/GenBank/DDBJ databases">
        <title>Marinobacter iranensis a new bacterium isolate from a hipersaline lake in Iran.</title>
        <authorList>
            <person name="Mohammad A.M.A."/>
            <person name="Cristina S.-P."/>
            <person name="Antonio V."/>
        </authorList>
    </citation>
    <scope>NUCLEOTIDE SEQUENCE</scope>
    <source>
        <strain evidence="5">71-i</strain>
    </source>
</reference>
<feature type="domain" description="HpcH/HpaI aldolase/citrate lyase" evidence="4">
    <location>
        <begin position="4"/>
        <end position="222"/>
    </location>
</feature>
<dbReference type="RefSeq" id="WP_275706597.1">
    <property type="nucleotide sequence ID" value="NZ_JANCMW010000006.1"/>
</dbReference>
<dbReference type="InterPro" id="IPR005000">
    <property type="entry name" value="Aldolase/citrate-lyase_domain"/>
</dbReference>
<dbReference type="InterPro" id="IPR015813">
    <property type="entry name" value="Pyrv/PenolPyrv_kinase-like_dom"/>
</dbReference>
<name>A0ABT5YBC7_9GAMM</name>
<comment type="cofactor">
    <cofactor evidence="1">
        <name>Mg(2+)</name>
        <dbReference type="ChEBI" id="CHEBI:18420"/>
    </cofactor>
</comment>
<dbReference type="Proteomes" id="UP001143391">
    <property type="component" value="Unassembled WGS sequence"/>
</dbReference>
<dbReference type="GO" id="GO:0016829">
    <property type="term" value="F:lyase activity"/>
    <property type="evidence" value="ECO:0007669"/>
    <property type="project" value="UniProtKB-KW"/>
</dbReference>
<dbReference type="InterPro" id="IPR011206">
    <property type="entry name" value="Citrate_lyase_beta/mcl1/mcl2"/>
</dbReference>
<proteinExistence type="predicted"/>
<evidence type="ECO:0000256" key="3">
    <source>
        <dbReference type="ARBA" id="ARBA00022842"/>
    </source>
</evidence>
<protein>
    <submittedName>
        <fullName evidence="5">CoA ester lyase</fullName>
    </submittedName>
</protein>